<reference evidence="1" key="1">
    <citation type="journal article" date="2018" name="Genome Biol. Evol.">
        <title>Genomics and development of Lentinus tigrinus, a white-rot wood-decaying mushroom with dimorphic fruiting bodies.</title>
        <authorList>
            <person name="Wu B."/>
            <person name="Xu Z."/>
            <person name="Knudson A."/>
            <person name="Carlson A."/>
            <person name="Chen N."/>
            <person name="Kovaka S."/>
            <person name="LaButti K."/>
            <person name="Lipzen A."/>
            <person name="Pennachio C."/>
            <person name="Riley R."/>
            <person name="Schakwitz W."/>
            <person name="Umezawa K."/>
            <person name="Ohm R.A."/>
            <person name="Grigoriev I.V."/>
            <person name="Nagy L.G."/>
            <person name="Gibbons J."/>
            <person name="Hibbett D."/>
        </authorList>
    </citation>
    <scope>NUCLEOTIDE SEQUENCE [LARGE SCALE GENOMIC DNA]</scope>
    <source>
        <strain evidence="1">ALCF2SS1-6</strain>
    </source>
</reference>
<dbReference type="EMBL" id="ML122262">
    <property type="protein sequence ID" value="RPD61392.1"/>
    <property type="molecule type" value="Genomic_DNA"/>
</dbReference>
<gene>
    <name evidence="1" type="ORF">L227DRAFT_574462</name>
</gene>
<dbReference type="Proteomes" id="UP000313359">
    <property type="component" value="Unassembled WGS sequence"/>
</dbReference>
<dbReference type="AlphaFoldDB" id="A0A5C2SC60"/>
<evidence type="ECO:0008006" key="3">
    <source>
        <dbReference type="Google" id="ProtNLM"/>
    </source>
</evidence>
<keyword evidence="2" id="KW-1185">Reference proteome</keyword>
<name>A0A5C2SC60_9APHY</name>
<sequence length="259" mass="28593">MSLPTYTPLPSEPLHPVHVEPLEFEDEDFARPSQGSTAGWLSVQTARKFFISSCILSLAISATNLSYLSGSTALYMLGKQGPHMRATKLKRPSVYVGLENVPRDPSRCRSRVGYPGMVYTYDARDPGAVLTRVHGPNDNVTLTFGGPIRAVMDMYIADYGLEDCTLSLRGPKEQVATVKIDTYLVLSPGAGSNDAEFLDTLVFTSGEESYSRPFHCDSGRQVWTEWRCEEEGCVVRMPLQAVTRRSESSRGVPFQTCGH</sequence>
<organism evidence="1 2">
    <name type="scientific">Lentinus tigrinus ALCF2SS1-6</name>
    <dbReference type="NCBI Taxonomy" id="1328759"/>
    <lineage>
        <taxon>Eukaryota</taxon>
        <taxon>Fungi</taxon>
        <taxon>Dikarya</taxon>
        <taxon>Basidiomycota</taxon>
        <taxon>Agaricomycotina</taxon>
        <taxon>Agaricomycetes</taxon>
        <taxon>Polyporales</taxon>
        <taxon>Polyporaceae</taxon>
        <taxon>Lentinus</taxon>
    </lineage>
</organism>
<evidence type="ECO:0000313" key="1">
    <source>
        <dbReference type="EMBL" id="RPD61392.1"/>
    </source>
</evidence>
<evidence type="ECO:0000313" key="2">
    <source>
        <dbReference type="Proteomes" id="UP000313359"/>
    </source>
</evidence>
<accession>A0A5C2SC60</accession>
<proteinExistence type="predicted"/>
<dbReference type="OrthoDB" id="2752169at2759"/>
<protein>
    <recommendedName>
        <fullName evidence="3">Ubiquitin 3 binding protein But2 C-terminal domain-containing protein</fullName>
    </recommendedName>
</protein>